<accession>C2MD86</accession>
<evidence type="ECO:0000259" key="2">
    <source>
        <dbReference type="PROSITE" id="PS51898"/>
    </source>
</evidence>
<protein>
    <submittedName>
        <fullName evidence="3">Site-specific recombinase, phage integrase family</fullName>
    </submittedName>
</protein>
<dbReference type="GO" id="GO:0003677">
    <property type="term" value="F:DNA binding"/>
    <property type="evidence" value="ECO:0007669"/>
    <property type="project" value="InterPro"/>
</dbReference>
<keyword evidence="4" id="KW-1185">Reference proteome</keyword>
<evidence type="ECO:0000313" key="4">
    <source>
        <dbReference type="Proteomes" id="UP000003303"/>
    </source>
</evidence>
<dbReference type="GO" id="GO:0006310">
    <property type="term" value="P:DNA recombination"/>
    <property type="evidence" value="ECO:0007669"/>
    <property type="project" value="UniProtKB-KW"/>
</dbReference>
<organism evidence="3 4">
    <name type="scientific">Porphyromonas uenonis 60-3</name>
    <dbReference type="NCBI Taxonomy" id="596327"/>
    <lineage>
        <taxon>Bacteria</taxon>
        <taxon>Pseudomonadati</taxon>
        <taxon>Bacteroidota</taxon>
        <taxon>Bacteroidia</taxon>
        <taxon>Bacteroidales</taxon>
        <taxon>Porphyromonadaceae</taxon>
        <taxon>Porphyromonas</taxon>
    </lineage>
</organism>
<dbReference type="GO" id="GO:0015074">
    <property type="term" value="P:DNA integration"/>
    <property type="evidence" value="ECO:0007669"/>
    <property type="project" value="InterPro"/>
</dbReference>
<dbReference type="Pfam" id="PF00589">
    <property type="entry name" value="Phage_integrase"/>
    <property type="match status" value="1"/>
</dbReference>
<dbReference type="PROSITE" id="PS51898">
    <property type="entry name" value="TYR_RECOMBINASE"/>
    <property type="match status" value="1"/>
</dbReference>
<dbReference type="EMBL" id="ACLR01000182">
    <property type="protein sequence ID" value="EEK16310.1"/>
    <property type="molecule type" value="Genomic_DNA"/>
</dbReference>
<feature type="domain" description="Tyr recombinase" evidence="2">
    <location>
        <begin position="1"/>
        <end position="140"/>
    </location>
</feature>
<evidence type="ECO:0000256" key="1">
    <source>
        <dbReference type="ARBA" id="ARBA00023172"/>
    </source>
</evidence>
<comment type="caution">
    <text evidence="3">The sequence shown here is derived from an EMBL/GenBank/DDBJ whole genome shotgun (WGS) entry which is preliminary data.</text>
</comment>
<dbReference type="InterPro" id="IPR002104">
    <property type="entry name" value="Integrase_catalytic"/>
</dbReference>
<evidence type="ECO:0000313" key="3">
    <source>
        <dbReference type="EMBL" id="EEK16310.1"/>
    </source>
</evidence>
<dbReference type="CDD" id="cd01185">
    <property type="entry name" value="INTN1_C_like"/>
    <property type="match status" value="1"/>
</dbReference>
<dbReference type="InterPro" id="IPR013762">
    <property type="entry name" value="Integrase-like_cat_sf"/>
</dbReference>
<reference evidence="3 4" key="1">
    <citation type="submission" date="2009-04" db="EMBL/GenBank/DDBJ databases">
        <authorList>
            <person name="Sebastian Y."/>
            <person name="Madupu R."/>
            <person name="Durkin A.S."/>
            <person name="Torralba M."/>
            <person name="Methe B."/>
            <person name="Sutton G.G."/>
            <person name="Strausberg R.L."/>
            <person name="Nelson K.E."/>
        </authorList>
    </citation>
    <scope>NUCLEOTIDE SEQUENCE [LARGE SCALE GENOMIC DNA]</scope>
    <source>
        <strain evidence="3 4">60-3</strain>
    </source>
</reference>
<gene>
    <name evidence="3" type="ORF">PORUE0001_0407</name>
</gene>
<dbReference type="STRING" id="596327.PORUE0001_0407"/>
<dbReference type="SUPFAM" id="SSF56349">
    <property type="entry name" value="DNA breaking-rejoining enzymes"/>
    <property type="match status" value="1"/>
</dbReference>
<dbReference type="Gene3D" id="1.10.443.10">
    <property type="entry name" value="Intergrase catalytic core"/>
    <property type="match status" value="1"/>
</dbReference>
<keyword evidence="1" id="KW-0233">DNA recombination</keyword>
<dbReference type="eggNOG" id="COG0582">
    <property type="taxonomic scope" value="Bacteria"/>
</dbReference>
<dbReference type="Proteomes" id="UP000003303">
    <property type="component" value="Unassembled WGS sequence"/>
</dbReference>
<sequence>MFASVPPLISIPPEEETNSEGKRYIRKARQKTEVEGLIPLHPIAEQILALYTKAKSRGDYKIFPDTMSDWKLLSRLKAVGLACGIRTPLTWHCARYTFGTLTLEAGVPIESIAKMMGHSSIASTQIYAQVTDQKIARDMDRLTKNSCQRLPLSHKKDRHR</sequence>
<dbReference type="AlphaFoldDB" id="C2MD86"/>
<proteinExistence type="predicted"/>
<name>C2MD86_9PORP</name>
<dbReference type="InterPro" id="IPR011010">
    <property type="entry name" value="DNA_brk_join_enz"/>
</dbReference>